<dbReference type="Proteomes" id="UP001058533">
    <property type="component" value="Chromosome"/>
</dbReference>
<proteinExistence type="predicted"/>
<evidence type="ECO:0000259" key="2">
    <source>
        <dbReference type="Pfam" id="PF14257"/>
    </source>
</evidence>
<keyword evidence="4" id="KW-1185">Reference proteome</keyword>
<evidence type="ECO:0000313" key="3">
    <source>
        <dbReference type="EMBL" id="UUL82742.1"/>
    </source>
</evidence>
<dbReference type="InterPro" id="IPR025645">
    <property type="entry name" value="DUF4349"/>
</dbReference>
<keyword evidence="1" id="KW-1133">Transmembrane helix</keyword>
<dbReference type="Pfam" id="PF14257">
    <property type="entry name" value="DUF4349"/>
    <property type="match status" value="1"/>
</dbReference>
<protein>
    <submittedName>
        <fullName evidence="3">DUF4349 domain-containing protein</fullName>
    </submittedName>
</protein>
<reference evidence="3" key="1">
    <citation type="submission" date="2022-07" db="EMBL/GenBank/DDBJ databases">
        <title>Sphingomonas sp. nov., a novel bacterium isolated from the north slope of the Mount Everest.</title>
        <authorList>
            <person name="Cui X."/>
            <person name="Liu Y."/>
        </authorList>
    </citation>
    <scope>NUCLEOTIDE SEQUENCE</scope>
    <source>
        <strain evidence="3">S5-59</strain>
    </source>
</reference>
<evidence type="ECO:0000313" key="4">
    <source>
        <dbReference type="Proteomes" id="UP001058533"/>
    </source>
</evidence>
<feature type="transmembrane region" description="Helical" evidence="1">
    <location>
        <begin position="242"/>
        <end position="264"/>
    </location>
</feature>
<evidence type="ECO:0000256" key="1">
    <source>
        <dbReference type="SAM" id="Phobius"/>
    </source>
</evidence>
<keyword evidence="1" id="KW-0812">Transmembrane</keyword>
<dbReference type="EMBL" id="CP101740">
    <property type="protein sequence ID" value="UUL82742.1"/>
    <property type="molecule type" value="Genomic_DNA"/>
</dbReference>
<dbReference type="RefSeq" id="WP_256506591.1">
    <property type="nucleotide sequence ID" value="NZ_CP101740.1"/>
</dbReference>
<organism evidence="3 4">
    <name type="scientific">Sphingomonas qomolangmaensis</name>
    <dbReference type="NCBI Taxonomy" id="2918765"/>
    <lineage>
        <taxon>Bacteria</taxon>
        <taxon>Pseudomonadati</taxon>
        <taxon>Pseudomonadota</taxon>
        <taxon>Alphaproteobacteria</taxon>
        <taxon>Sphingomonadales</taxon>
        <taxon>Sphingomonadaceae</taxon>
        <taxon>Sphingomonas</taxon>
    </lineage>
</organism>
<name>A0ABY5LA53_9SPHN</name>
<sequence>MRCLPLALLLLAACSQNQPSGTVAEEASSAQPAAPNAGNSAVTVAVPRIAYIYRLGFAVGADGIAAAQKAHLALCDQLGPARCQLIALNRSGGDGSYAGGTMTLKVASSIARPFTERLTQAIAGSGGRAVSSAVEAEDVSKAMVDTEARIRQRSILVERLTAILRNRDGKVADLVEAERSVATAQEELDQARGWLRELQTRVALSTIEIDYAATAPAADGFFGPVGETIRESGSLFALSVRGLLTLLIIAAPWIAIGGLGFWGWRRWRRRAEPTA</sequence>
<gene>
    <name evidence="3" type="ORF">NMP03_00390</name>
</gene>
<accession>A0ABY5LA53</accession>
<keyword evidence="1" id="KW-0472">Membrane</keyword>
<feature type="domain" description="DUF4349" evidence="2">
    <location>
        <begin position="57"/>
        <end position="265"/>
    </location>
</feature>